<keyword evidence="3 5" id="KW-0159">Chromosome partition</keyword>
<comment type="function">
    <text evidence="5">Participates in chromosomal partition during cell division. May act via the formation of a condensin-like complex containing Smc and ScpA that pull DNA away from mid-cell into both cell halves.</text>
</comment>
<keyword evidence="2 5" id="KW-0132">Cell division</keyword>
<evidence type="ECO:0000256" key="1">
    <source>
        <dbReference type="ARBA" id="ARBA00022490"/>
    </source>
</evidence>
<dbReference type="PIRSF" id="PIRSF019345">
    <property type="entry name" value="ScpB"/>
    <property type="match status" value="1"/>
</dbReference>
<proteinExistence type="inferred from homology"/>
<evidence type="ECO:0000313" key="7">
    <source>
        <dbReference type="Proteomes" id="UP001236559"/>
    </source>
</evidence>
<dbReference type="PANTHER" id="PTHR34298:SF2">
    <property type="entry name" value="SEGREGATION AND CONDENSATION PROTEIN B"/>
    <property type="match status" value="1"/>
</dbReference>
<sequence length="177" mass="20523">MNYKAIIEAILFAWGDPVKVSDLAKILEIKESETNLIIDEMEMEFKFENRGLRIIRINDSIQISTKPELYSYINNFIKDKKKKNLSNAALETLSIIAYKQPVTKLEIEEIRGVKCDGTIKLLNDLNFIEEKGRLDRIGKPIIYGTTNDFLKKFGLEKIEDLPKIDESFEEISFLEEK</sequence>
<evidence type="ECO:0000256" key="3">
    <source>
        <dbReference type="ARBA" id="ARBA00022829"/>
    </source>
</evidence>
<dbReference type="InterPro" id="IPR036388">
    <property type="entry name" value="WH-like_DNA-bd_sf"/>
</dbReference>
<dbReference type="Proteomes" id="UP001236559">
    <property type="component" value="Unassembled WGS sequence"/>
</dbReference>
<evidence type="ECO:0000256" key="2">
    <source>
        <dbReference type="ARBA" id="ARBA00022618"/>
    </source>
</evidence>
<comment type="subcellular location">
    <subcellularLocation>
        <location evidence="5">Cytoplasm</location>
    </subcellularLocation>
    <text evidence="5">Associated with two foci at the outer edges of the nucleoid region in young cells, and at four foci within both cell halves in older cells.</text>
</comment>
<protein>
    <recommendedName>
        <fullName evidence="5">Segregation and condensation protein B</fullName>
    </recommendedName>
</protein>
<evidence type="ECO:0000313" key="6">
    <source>
        <dbReference type="EMBL" id="MDQ0274170.1"/>
    </source>
</evidence>
<evidence type="ECO:0000256" key="4">
    <source>
        <dbReference type="ARBA" id="ARBA00023306"/>
    </source>
</evidence>
<comment type="similarity">
    <text evidence="5">Belongs to the ScpB family.</text>
</comment>
<reference evidence="6 7" key="1">
    <citation type="submission" date="2023-07" db="EMBL/GenBank/DDBJ databases">
        <title>Genomic Encyclopedia of Type Strains, Phase IV (KMG-IV): sequencing the most valuable type-strain genomes for metagenomic binning, comparative biology and taxonomic classification.</title>
        <authorList>
            <person name="Goeker M."/>
        </authorList>
    </citation>
    <scope>NUCLEOTIDE SEQUENCE [LARGE SCALE GENOMIC DNA]</scope>
    <source>
        <strain evidence="6 7">DSM 22616</strain>
    </source>
</reference>
<accession>A0ABU0AT26</accession>
<dbReference type="RefSeq" id="WP_023056313.1">
    <property type="nucleotide sequence ID" value="NZ_JAUSTN010000001.1"/>
</dbReference>
<keyword evidence="4 5" id="KW-0131">Cell cycle</keyword>
<keyword evidence="1 5" id="KW-0963">Cytoplasm</keyword>
<dbReference type="SUPFAM" id="SSF46785">
    <property type="entry name" value="Winged helix' DNA-binding domain"/>
    <property type="match status" value="2"/>
</dbReference>
<dbReference type="NCBIfam" id="TIGR00281">
    <property type="entry name" value="SMC-Scp complex subunit ScpB"/>
    <property type="match status" value="1"/>
</dbReference>
<comment type="subunit">
    <text evidence="5">Homodimer. Homodimerization may be required to stabilize the binding of ScpA to the Smc head domains. Component of a cohesin-like complex composed of ScpA, ScpB and the Smc homodimer, in which ScpA and ScpB bind to the head domain of Smc. The presence of the three proteins is required for the association of the complex with DNA.</text>
</comment>
<dbReference type="InterPro" id="IPR005234">
    <property type="entry name" value="ScpB_csome_segregation"/>
</dbReference>
<evidence type="ECO:0000256" key="5">
    <source>
        <dbReference type="HAMAP-Rule" id="MF_01804"/>
    </source>
</evidence>
<organism evidence="6 7">
    <name type="scientific">Peptoniphilus koenoeneniae</name>
    <dbReference type="NCBI Taxonomy" id="507751"/>
    <lineage>
        <taxon>Bacteria</taxon>
        <taxon>Bacillati</taxon>
        <taxon>Bacillota</taxon>
        <taxon>Tissierellia</taxon>
        <taxon>Tissierellales</taxon>
        <taxon>Peptoniphilaceae</taxon>
        <taxon>Peptoniphilus</taxon>
    </lineage>
</organism>
<dbReference type="HAMAP" id="MF_01804">
    <property type="entry name" value="ScpB"/>
    <property type="match status" value="1"/>
</dbReference>
<comment type="caution">
    <text evidence="6">The sequence shown here is derived from an EMBL/GenBank/DDBJ whole genome shotgun (WGS) entry which is preliminary data.</text>
</comment>
<dbReference type="Pfam" id="PF04079">
    <property type="entry name" value="SMC_ScpB"/>
    <property type="match status" value="1"/>
</dbReference>
<dbReference type="EMBL" id="JAUSTN010000001">
    <property type="protein sequence ID" value="MDQ0274170.1"/>
    <property type="molecule type" value="Genomic_DNA"/>
</dbReference>
<dbReference type="PANTHER" id="PTHR34298">
    <property type="entry name" value="SEGREGATION AND CONDENSATION PROTEIN B"/>
    <property type="match status" value="1"/>
</dbReference>
<dbReference type="Gene3D" id="1.10.10.10">
    <property type="entry name" value="Winged helix-like DNA-binding domain superfamily/Winged helix DNA-binding domain"/>
    <property type="match status" value="2"/>
</dbReference>
<keyword evidence="7" id="KW-1185">Reference proteome</keyword>
<dbReference type="InterPro" id="IPR036390">
    <property type="entry name" value="WH_DNA-bd_sf"/>
</dbReference>
<gene>
    <name evidence="5" type="primary">scpB</name>
    <name evidence="6" type="ORF">J2S72_000166</name>
</gene>
<name>A0ABU0AT26_9FIRM</name>